<dbReference type="Proteomes" id="UP001163828">
    <property type="component" value="Unassembled WGS sequence"/>
</dbReference>
<evidence type="ECO:0000313" key="1">
    <source>
        <dbReference type="EMBL" id="KAJ3992158.1"/>
    </source>
</evidence>
<accession>A0ABQ8Q0A2</accession>
<reference evidence="1" key="1">
    <citation type="submission" date="2022-08" db="EMBL/GenBank/DDBJ databases">
        <authorList>
            <consortium name="DOE Joint Genome Institute"/>
            <person name="Min B."/>
            <person name="Riley R."/>
            <person name="Sierra-Patev S."/>
            <person name="Naranjo-Ortiz M."/>
            <person name="Looney B."/>
            <person name="Konkel Z."/>
            <person name="Slot J.C."/>
            <person name="Sakamoto Y."/>
            <person name="Steenwyk J.L."/>
            <person name="Rokas A."/>
            <person name="Carro J."/>
            <person name="Camarero S."/>
            <person name="Ferreira P."/>
            <person name="Molpeceres G."/>
            <person name="Ruiz-Duenas F.J."/>
            <person name="Serrano A."/>
            <person name="Henrissat B."/>
            <person name="Drula E."/>
            <person name="Hughes K.W."/>
            <person name="Mata J.L."/>
            <person name="Ishikawa N.K."/>
            <person name="Vargas-Isla R."/>
            <person name="Ushijima S."/>
            <person name="Smith C.A."/>
            <person name="Ahrendt S."/>
            <person name="Andreopoulos W."/>
            <person name="He G."/>
            <person name="Labutti K."/>
            <person name="Lipzen A."/>
            <person name="Ng V."/>
            <person name="Sandor L."/>
            <person name="Barry K."/>
            <person name="Martinez A.T."/>
            <person name="Xiao Y."/>
            <person name="Gibbons J.G."/>
            <person name="Terashima K."/>
            <person name="Hibbett D.S."/>
            <person name="Grigoriev I.V."/>
        </authorList>
    </citation>
    <scope>NUCLEOTIDE SEQUENCE</scope>
    <source>
        <strain evidence="1">TFB10827</strain>
    </source>
</reference>
<feature type="non-terminal residue" evidence="1">
    <location>
        <position position="87"/>
    </location>
</feature>
<name>A0ABQ8Q0A2_9AGAR</name>
<dbReference type="EMBL" id="MU790891">
    <property type="protein sequence ID" value="KAJ3992158.1"/>
    <property type="molecule type" value="Genomic_DNA"/>
</dbReference>
<gene>
    <name evidence="1" type="ORF">F5050DRAFT_1542585</name>
</gene>
<comment type="caution">
    <text evidence="1">The sequence shown here is derived from an EMBL/GenBank/DDBJ whole genome shotgun (WGS) entry which is preliminary data.</text>
</comment>
<evidence type="ECO:0000313" key="2">
    <source>
        <dbReference type="Proteomes" id="UP001163828"/>
    </source>
</evidence>
<proteinExistence type="predicted"/>
<organism evidence="1 2">
    <name type="scientific">Lentinula boryana</name>
    <dbReference type="NCBI Taxonomy" id="40481"/>
    <lineage>
        <taxon>Eukaryota</taxon>
        <taxon>Fungi</taxon>
        <taxon>Dikarya</taxon>
        <taxon>Basidiomycota</taxon>
        <taxon>Agaricomycotina</taxon>
        <taxon>Agaricomycetes</taxon>
        <taxon>Agaricomycetidae</taxon>
        <taxon>Agaricales</taxon>
        <taxon>Marasmiineae</taxon>
        <taxon>Omphalotaceae</taxon>
        <taxon>Lentinula</taxon>
    </lineage>
</organism>
<keyword evidence="2" id="KW-1185">Reference proteome</keyword>
<protein>
    <submittedName>
        <fullName evidence="1">Uncharacterized protein</fullName>
    </submittedName>
</protein>
<feature type="non-terminal residue" evidence="1">
    <location>
        <position position="1"/>
    </location>
</feature>
<sequence>HRLKILSNSRMDFCALYHTYRINLDPVLNHQLVDYCSRFARGDYSVASHGRRLLWCFPYKQIRQNKGRFKNIHVLQSLGGCLEKHSM</sequence>